<organism evidence="3 4">
    <name type="scientific">Phyllosticta capitalensis</name>
    <dbReference type="NCBI Taxonomy" id="121624"/>
    <lineage>
        <taxon>Eukaryota</taxon>
        <taxon>Fungi</taxon>
        <taxon>Dikarya</taxon>
        <taxon>Ascomycota</taxon>
        <taxon>Pezizomycotina</taxon>
        <taxon>Dothideomycetes</taxon>
        <taxon>Dothideomycetes incertae sedis</taxon>
        <taxon>Botryosphaeriales</taxon>
        <taxon>Phyllostictaceae</taxon>
        <taxon>Phyllosticta</taxon>
    </lineage>
</organism>
<keyword evidence="2" id="KW-0472">Membrane</keyword>
<feature type="compositionally biased region" description="Polar residues" evidence="1">
    <location>
        <begin position="643"/>
        <end position="658"/>
    </location>
</feature>
<dbReference type="EMBL" id="JBBWRZ010000006">
    <property type="protein sequence ID" value="KAK8233881.1"/>
    <property type="molecule type" value="Genomic_DNA"/>
</dbReference>
<comment type="caution">
    <text evidence="3">The sequence shown here is derived from an EMBL/GenBank/DDBJ whole genome shotgun (WGS) entry which is preliminary data.</text>
</comment>
<keyword evidence="2" id="KW-0812">Transmembrane</keyword>
<keyword evidence="4" id="KW-1185">Reference proteome</keyword>
<dbReference type="Proteomes" id="UP001492380">
    <property type="component" value="Unassembled WGS sequence"/>
</dbReference>
<evidence type="ECO:0000256" key="1">
    <source>
        <dbReference type="SAM" id="MobiDB-lite"/>
    </source>
</evidence>
<feature type="transmembrane region" description="Helical" evidence="2">
    <location>
        <begin position="455"/>
        <end position="479"/>
    </location>
</feature>
<evidence type="ECO:0000313" key="4">
    <source>
        <dbReference type="Proteomes" id="UP001492380"/>
    </source>
</evidence>
<feature type="transmembrane region" description="Helical" evidence="2">
    <location>
        <begin position="416"/>
        <end position="434"/>
    </location>
</feature>
<evidence type="ECO:0000256" key="2">
    <source>
        <dbReference type="SAM" id="Phobius"/>
    </source>
</evidence>
<feature type="region of interest" description="Disordered" evidence="1">
    <location>
        <begin position="638"/>
        <end position="668"/>
    </location>
</feature>
<proteinExistence type="predicted"/>
<keyword evidence="2" id="KW-1133">Transmembrane helix</keyword>
<accession>A0ABR1YN01</accession>
<gene>
    <name evidence="3" type="ORF">HDK90DRAFT_554033</name>
</gene>
<protein>
    <submittedName>
        <fullName evidence="3">Uncharacterized protein</fullName>
    </submittedName>
</protein>
<name>A0ABR1YN01_9PEZI</name>
<evidence type="ECO:0000313" key="3">
    <source>
        <dbReference type="EMBL" id="KAK8233881.1"/>
    </source>
</evidence>
<reference evidence="3 4" key="1">
    <citation type="submission" date="2024-04" db="EMBL/GenBank/DDBJ databases">
        <title>Phyllosticta paracitricarpa is synonymous to the EU quarantine fungus P. citricarpa based on phylogenomic analyses.</title>
        <authorList>
            <consortium name="Lawrence Berkeley National Laboratory"/>
            <person name="Van Ingen-Buijs V.A."/>
            <person name="Van Westerhoven A.C."/>
            <person name="Haridas S."/>
            <person name="Skiadas P."/>
            <person name="Martin F."/>
            <person name="Groenewald J.Z."/>
            <person name="Crous P.W."/>
            <person name="Seidl M.F."/>
        </authorList>
    </citation>
    <scope>NUCLEOTIDE SEQUENCE [LARGE SCALE GENOMIC DNA]</scope>
    <source>
        <strain evidence="3 4">CBS 123374</strain>
    </source>
</reference>
<sequence>MDVHSFQQFKPGLKDDIAHYFHLFCITVLHWLSILGRLLRKSFPGLWLHIRTILVKTDNLWTALLGFKSQFAFEEYFNPVKTNVAQALDSLFRLSFDCIPTRQFPWLSLVSLRNSAWDSTGALDTVFRYIFRRYLRGGLTWVQSCLSWLISFKDATPHLIRLITPSAPDVELLKNNAIENISHVGGHFGGSYGGGNIKHIALDGALSVGAYLKDYAKDHWKAATDTGSSMLEMVTDIASFSLSGVLSLKNGLVDYLFECEKAASDTGSSILVMMANAASFSTEGLVCLKSAFTALTDYLWAAHLKVIGDSMLGKMIDGASPSLKGLLGFVRNTTGHLTWIKSIAEASCRYAQPLSQYIQLVFRIMMTRAAPMVTLFRCLLDVLAAVIDFSENLFQTLVDFCQDWLMGCLDLLIDRWLEAGLCMLVGLLALKVFTASRRHEQESGALKTVRKILTAIGYFLKAPFDTIIVLSLAAVYLLLAVKGLIRFTLLDKLRLELIVRLNTMPGAWVTHLDEKYREGLFKSTLQLHPTPTKTTFSSLPTSIRSCIYQLALTDKNGFKWDNRMKTLRSNLSPSLLRVSHDTRRSTLAIPFNMNKVLIDSSPSELQPSVPKELQRHLLPQPQPCGREQLLDLLTTLRIPRDPNTAQTTPDSRTSNADASTDAPLPRLGASLATSTTPWIIEIREPYTRIWAFDIHTIIAHLPLVPSLIINYTVTIPPGAPRPLSKAQHLARQLGIAAHQGDKDGRFRVYVEGLEHWERVAMRSVLRRELESNDEEDDSEEEYGSFLCEDKTDLMKEVGRVEQAVEEMNRV</sequence>